<evidence type="ECO:0008006" key="3">
    <source>
        <dbReference type="Google" id="ProtNLM"/>
    </source>
</evidence>
<name>A0A699SEB3_TANCI</name>
<evidence type="ECO:0000313" key="2">
    <source>
        <dbReference type="EMBL" id="GFC95946.1"/>
    </source>
</evidence>
<reference evidence="2" key="1">
    <citation type="journal article" date="2019" name="Sci. Rep.">
        <title>Draft genome of Tanacetum cinerariifolium, the natural source of mosquito coil.</title>
        <authorList>
            <person name="Yamashiro T."/>
            <person name="Shiraishi A."/>
            <person name="Satake H."/>
            <person name="Nakayama K."/>
        </authorList>
    </citation>
    <scope>NUCLEOTIDE SEQUENCE</scope>
</reference>
<proteinExistence type="predicted"/>
<feature type="region of interest" description="Disordered" evidence="1">
    <location>
        <begin position="20"/>
        <end position="67"/>
    </location>
</feature>
<accession>A0A699SEB3</accession>
<dbReference type="AlphaFoldDB" id="A0A699SEB3"/>
<evidence type="ECO:0000256" key="1">
    <source>
        <dbReference type="SAM" id="MobiDB-lite"/>
    </source>
</evidence>
<dbReference type="EMBL" id="BKCJ011157418">
    <property type="protein sequence ID" value="GFC95946.1"/>
    <property type="molecule type" value="Genomic_DNA"/>
</dbReference>
<organism evidence="2">
    <name type="scientific">Tanacetum cinerariifolium</name>
    <name type="common">Dalmatian daisy</name>
    <name type="synonym">Chrysanthemum cinerariifolium</name>
    <dbReference type="NCBI Taxonomy" id="118510"/>
    <lineage>
        <taxon>Eukaryota</taxon>
        <taxon>Viridiplantae</taxon>
        <taxon>Streptophyta</taxon>
        <taxon>Embryophyta</taxon>
        <taxon>Tracheophyta</taxon>
        <taxon>Spermatophyta</taxon>
        <taxon>Magnoliopsida</taxon>
        <taxon>eudicotyledons</taxon>
        <taxon>Gunneridae</taxon>
        <taxon>Pentapetalae</taxon>
        <taxon>asterids</taxon>
        <taxon>campanulids</taxon>
        <taxon>Asterales</taxon>
        <taxon>Asteraceae</taxon>
        <taxon>Asteroideae</taxon>
        <taxon>Anthemideae</taxon>
        <taxon>Anthemidinae</taxon>
        <taxon>Tanacetum</taxon>
    </lineage>
</organism>
<protein>
    <recommendedName>
        <fullName evidence="3">Reverse transcriptase domain-containing protein</fullName>
    </recommendedName>
</protein>
<sequence length="67" mass="7461">IPTESPLEKVDEQITEEILDKEHSNSFGSTAQIQPPVVPISISKPDVPRTQPKPLIPYPSRKAWRSG</sequence>
<feature type="non-terminal residue" evidence="2">
    <location>
        <position position="1"/>
    </location>
</feature>
<comment type="caution">
    <text evidence="2">The sequence shown here is derived from an EMBL/GenBank/DDBJ whole genome shotgun (WGS) entry which is preliminary data.</text>
</comment>
<gene>
    <name evidence="2" type="ORF">Tci_867916</name>
</gene>